<evidence type="ECO:0000313" key="5">
    <source>
        <dbReference type="Proteomes" id="UP000433876"/>
    </source>
</evidence>
<dbReference type="EMBL" id="NMPR01000032">
    <property type="protein sequence ID" value="KAA8633760.1"/>
    <property type="molecule type" value="Genomic_DNA"/>
</dbReference>
<protein>
    <recommendedName>
        <fullName evidence="3">Thioesterase domain-containing protein</fullName>
    </recommendedName>
</protein>
<dbReference type="SUPFAM" id="SSF54637">
    <property type="entry name" value="Thioesterase/thiol ester dehydrase-isomerase"/>
    <property type="match status" value="1"/>
</dbReference>
<keyword evidence="2" id="KW-0472">Membrane</keyword>
<dbReference type="InterPro" id="IPR006683">
    <property type="entry name" value="Thioestr_dom"/>
</dbReference>
<evidence type="ECO:0000256" key="1">
    <source>
        <dbReference type="SAM" id="MobiDB-lite"/>
    </source>
</evidence>
<accession>A0A8S8ZXS0</accession>
<evidence type="ECO:0000256" key="2">
    <source>
        <dbReference type="SAM" id="Phobius"/>
    </source>
</evidence>
<dbReference type="AlphaFoldDB" id="A0A8S8ZXS0"/>
<dbReference type="Pfam" id="PF03061">
    <property type="entry name" value="4HBT"/>
    <property type="match status" value="1"/>
</dbReference>
<keyword evidence="2" id="KW-0812">Transmembrane</keyword>
<feature type="region of interest" description="Disordered" evidence="1">
    <location>
        <begin position="67"/>
        <end position="99"/>
    </location>
</feature>
<feature type="transmembrane region" description="Helical" evidence="2">
    <location>
        <begin position="106"/>
        <end position="127"/>
    </location>
</feature>
<dbReference type="Proteomes" id="UP000433876">
    <property type="component" value="Unassembled WGS sequence"/>
</dbReference>
<evidence type="ECO:0000259" key="3">
    <source>
        <dbReference type="Pfam" id="PF03061"/>
    </source>
</evidence>
<reference evidence="4 5" key="1">
    <citation type="submission" date="2017-07" db="EMBL/GenBank/DDBJ databases">
        <title>Genome sequence of the Sordaria macrospora wild type strain R19027.</title>
        <authorList>
            <person name="Nowrousian M."/>
            <person name="Teichert I."/>
            <person name="Kueck U."/>
        </authorList>
    </citation>
    <scope>NUCLEOTIDE SEQUENCE [LARGE SCALE GENOMIC DNA]</scope>
    <source>
        <strain evidence="4 5">R19027</strain>
        <tissue evidence="4">Mycelium</tissue>
    </source>
</reference>
<dbReference type="PANTHER" id="PTHR47260:SF1">
    <property type="entry name" value="UPF0644 PROTEIN PB2B4.06"/>
    <property type="match status" value="1"/>
</dbReference>
<gene>
    <name evidence="4" type="ORF">SMACR_01276</name>
</gene>
<proteinExistence type="predicted"/>
<dbReference type="OMA" id="HAVIYIG"/>
<name>A0A8S8ZXS0_SORMA</name>
<sequence length="344" mass="37489">MASRIRYSPQQQRRALAMALAQASAATPRASLIGSRALVSQMASCRTLPTAPCSSVTRQLRLLSTSQPWRQIQPPQPQPIYPQNSYPPQAEQPTPQPKKRSRVWKILGYGSFLFFGLTAGLTFRAFVAPPPPLTPGSQLDLLETKIIHRRAEDLQIVKELSADPAWESWDAYETLSPEHRAQHISAGALAGANGIGGYHRVWYNKETGECVSVIFFGFATTGWPGVVHGGCLATLLDESCGRAAFKKWGDRSGLTANLQLNYVSATYSSKFYIIRVKPRSDEELPGEERGKSHYKIYLDASIHEARTGKAAVVAEALFVGGMGKSGKGGLTVSGLADQGENARF</sequence>
<dbReference type="CDD" id="cd03443">
    <property type="entry name" value="PaaI_thioesterase"/>
    <property type="match status" value="1"/>
</dbReference>
<feature type="domain" description="Thioesterase" evidence="3">
    <location>
        <begin position="225"/>
        <end position="265"/>
    </location>
</feature>
<keyword evidence="2" id="KW-1133">Transmembrane helix</keyword>
<organism evidence="4 5">
    <name type="scientific">Sordaria macrospora</name>
    <dbReference type="NCBI Taxonomy" id="5147"/>
    <lineage>
        <taxon>Eukaryota</taxon>
        <taxon>Fungi</taxon>
        <taxon>Dikarya</taxon>
        <taxon>Ascomycota</taxon>
        <taxon>Pezizomycotina</taxon>
        <taxon>Sordariomycetes</taxon>
        <taxon>Sordariomycetidae</taxon>
        <taxon>Sordariales</taxon>
        <taxon>Sordariaceae</taxon>
        <taxon>Sordaria</taxon>
    </lineage>
</organism>
<dbReference type="Gene3D" id="3.10.129.10">
    <property type="entry name" value="Hotdog Thioesterase"/>
    <property type="match status" value="1"/>
</dbReference>
<dbReference type="VEuPathDB" id="FungiDB:SMAC_01276"/>
<evidence type="ECO:0000313" key="4">
    <source>
        <dbReference type="EMBL" id="KAA8633760.1"/>
    </source>
</evidence>
<dbReference type="InterPro" id="IPR029069">
    <property type="entry name" value="HotDog_dom_sf"/>
</dbReference>
<dbReference type="PANTHER" id="PTHR47260">
    <property type="entry name" value="UPF0644 PROTEIN PB2B4.06"/>
    <property type="match status" value="1"/>
</dbReference>
<dbReference type="InterPro" id="IPR052061">
    <property type="entry name" value="PTE-AB_protein"/>
</dbReference>
<comment type="caution">
    <text evidence="4">The sequence shown here is derived from an EMBL/GenBank/DDBJ whole genome shotgun (WGS) entry which is preliminary data.</text>
</comment>